<dbReference type="SUPFAM" id="SSF53098">
    <property type="entry name" value="Ribonuclease H-like"/>
    <property type="match status" value="1"/>
</dbReference>
<reference evidence="2 3" key="1">
    <citation type="submission" date="2024-04" db="EMBL/GenBank/DDBJ databases">
        <authorList>
            <person name="Fracassetti M."/>
        </authorList>
    </citation>
    <scope>NUCLEOTIDE SEQUENCE [LARGE SCALE GENOMIC DNA]</scope>
</reference>
<dbReference type="InterPro" id="IPR002156">
    <property type="entry name" value="RNaseH_domain"/>
</dbReference>
<dbReference type="Proteomes" id="UP001497516">
    <property type="component" value="Chromosome 3"/>
</dbReference>
<evidence type="ECO:0000313" key="3">
    <source>
        <dbReference type="Proteomes" id="UP001497516"/>
    </source>
</evidence>
<dbReference type="Gene3D" id="3.30.420.10">
    <property type="entry name" value="Ribonuclease H-like superfamily/Ribonuclease H"/>
    <property type="match status" value="1"/>
</dbReference>
<evidence type="ECO:0000259" key="1">
    <source>
        <dbReference type="Pfam" id="PF13456"/>
    </source>
</evidence>
<dbReference type="EMBL" id="OZ034816">
    <property type="protein sequence ID" value="CAL1374164.1"/>
    <property type="molecule type" value="Genomic_DNA"/>
</dbReference>
<accession>A0AAV2DMA9</accession>
<dbReference type="InterPro" id="IPR036397">
    <property type="entry name" value="RNaseH_sf"/>
</dbReference>
<keyword evidence="3" id="KW-1185">Reference proteome</keyword>
<dbReference type="InterPro" id="IPR053151">
    <property type="entry name" value="RNase_H-like"/>
</dbReference>
<dbReference type="InterPro" id="IPR044730">
    <property type="entry name" value="RNase_H-like_dom_plant"/>
</dbReference>
<feature type="domain" description="RNase H type-1" evidence="1">
    <location>
        <begin position="55"/>
        <end position="178"/>
    </location>
</feature>
<gene>
    <name evidence="2" type="ORF">LTRI10_LOCUS16047</name>
</gene>
<dbReference type="GO" id="GO:0004523">
    <property type="term" value="F:RNA-DNA hybrid ribonuclease activity"/>
    <property type="evidence" value="ECO:0007669"/>
    <property type="project" value="InterPro"/>
</dbReference>
<dbReference type="InterPro" id="IPR012337">
    <property type="entry name" value="RNaseH-like_sf"/>
</dbReference>
<dbReference type="Pfam" id="PF13456">
    <property type="entry name" value="RVT_3"/>
    <property type="match status" value="1"/>
</dbReference>
<evidence type="ECO:0000313" key="2">
    <source>
        <dbReference type="EMBL" id="CAL1374164.1"/>
    </source>
</evidence>
<dbReference type="AlphaFoldDB" id="A0AAV2DMA9"/>
<organism evidence="2 3">
    <name type="scientific">Linum trigynum</name>
    <dbReference type="NCBI Taxonomy" id="586398"/>
    <lineage>
        <taxon>Eukaryota</taxon>
        <taxon>Viridiplantae</taxon>
        <taxon>Streptophyta</taxon>
        <taxon>Embryophyta</taxon>
        <taxon>Tracheophyta</taxon>
        <taxon>Spermatophyta</taxon>
        <taxon>Magnoliopsida</taxon>
        <taxon>eudicotyledons</taxon>
        <taxon>Gunneridae</taxon>
        <taxon>Pentapetalae</taxon>
        <taxon>rosids</taxon>
        <taxon>fabids</taxon>
        <taxon>Malpighiales</taxon>
        <taxon>Linaceae</taxon>
        <taxon>Linum</taxon>
    </lineage>
</organism>
<protein>
    <recommendedName>
        <fullName evidence="1">RNase H type-1 domain-containing protein</fullName>
    </recommendedName>
</protein>
<dbReference type="PANTHER" id="PTHR47723">
    <property type="entry name" value="OS05G0353850 PROTEIN"/>
    <property type="match status" value="1"/>
</dbReference>
<name>A0AAV2DMA9_9ROSI</name>
<sequence length="209" mass="23332">MFNNKKLEVEEIIPKALDWILDYLHAQGTLATNTIQPASTQGWRPPPARIFKMNSDAGVLKPAGIGIGCVFRNWNGEFLGAVAGKETGMCRPVEADARAILAGLREANRRGWSPLIVETDCLRLVQLLEKGDEDRTELEVWCKEIRELATTNSDMSGKKLEWAFVPRKSNVVAHCLAHLDGHWNQICIWTDCPPNSIRSLLEAEKAQTV</sequence>
<dbReference type="CDD" id="cd06222">
    <property type="entry name" value="RNase_H_like"/>
    <property type="match status" value="1"/>
</dbReference>
<dbReference type="PANTHER" id="PTHR47723:SF21">
    <property type="entry name" value="POLYNUCLEOTIDYL TRANSFERASE, RIBONUCLEASE H-LIKE SUPERFAMILY PROTEIN"/>
    <property type="match status" value="1"/>
</dbReference>
<proteinExistence type="predicted"/>
<dbReference type="GO" id="GO:0003676">
    <property type="term" value="F:nucleic acid binding"/>
    <property type="evidence" value="ECO:0007669"/>
    <property type="project" value="InterPro"/>
</dbReference>